<evidence type="ECO:0008006" key="4">
    <source>
        <dbReference type="Google" id="ProtNLM"/>
    </source>
</evidence>
<proteinExistence type="predicted"/>
<feature type="compositionally biased region" description="Low complexity" evidence="1">
    <location>
        <begin position="22"/>
        <end position="33"/>
    </location>
</feature>
<reference evidence="2" key="1">
    <citation type="journal article" date="2020" name="Stud. Mycol.">
        <title>101 Dothideomycetes genomes: a test case for predicting lifestyles and emergence of pathogens.</title>
        <authorList>
            <person name="Haridas S."/>
            <person name="Albert R."/>
            <person name="Binder M."/>
            <person name="Bloem J."/>
            <person name="Labutti K."/>
            <person name="Salamov A."/>
            <person name="Andreopoulos B."/>
            <person name="Baker S."/>
            <person name="Barry K."/>
            <person name="Bills G."/>
            <person name="Bluhm B."/>
            <person name="Cannon C."/>
            <person name="Castanera R."/>
            <person name="Culley D."/>
            <person name="Daum C."/>
            <person name="Ezra D."/>
            <person name="Gonzalez J."/>
            <person name="Henrissat B."/>
            <person name="Kuo A."/>
            <person name="Liang C."/>
            <person name="Lipzen A."/>
            <person name="Lutzoni F."/>
            <person name="Magnuson J."/>
            <person name="Mondo S."/>
            <person name="Nolan M."/>
            <person name="Ohm R."/>
            <person name="Pangilinan J."/>
            <person name="Park H.-J."/>
            <person name="Ramirez L."/>
            <person name="Alfaro M."/>
            <person name="Sun H."/>
            <person name="Tritt A."/>
            <person name="Yoshinaga Y."/>
            <person name="Zwiers L.-H."/>
            <person name="Turgeon B."/>
            <person name="Goodwin S."/>
            <person name="Spatafora J."/>
            <person name="Crous P."/>
            <person name="Grigoriev I."/>
        </authorList>
    </citation>
    <scope>NUCLEOTIDE SEQUENCE</scope>
    <source>
        <strain evidence="2">Tuck. ex Michener</strain>
    </source>
</reference>
<keyword evidence="3" id="KW-1185">Reference proteome</keyword>
<dbReference type="InterPro" id="IPR010323">
    <property type="entry name" value="DUF924"/>
</dbReference>
<organism evidence="2 3">
    <name type="scientific">Viridothelium virens</name>
    <name type="common">Speckled blister lichen</name>
    <name type="synonym">Trypethelium virens</name>
    <dbReference type="NCBI Taxonomy" id="1048519"/>
    <lineage>
        <taxon>Eukaryota</taxon>
        <taxon>Fungi</taxon>
        <taxon>Dikarya</taxon>
        <taxon>Ascomycota</taxon>
        <taxon>Pezizomycotina</taxon>
        <taxon>Dothideomycetes</taxon>
        <taxon>Dothideomycetes incertae sedis</taxon>
        <taxon>Trypetheliales</taxon>
        <taxon>Trypetheliaceae</taxon>
        <taxon>Viridothelium</taxon>
    </lineage>
</organism>
<dbReference type="EMBL" id="ML991783">
    <property type="protein sequence ID" value="KAF2236808.1"/>
    <property type="molecule type" value="Genomic_DNA"/>
</dbReference>
<dbReference type="SUPFAM" id="SSF48452">
    <property type="entry name" value="TPR-like"/>
    <property type="match status" value="1"/>
</dbReference>
<sequence>MQTAIRTPATPLYGPADKHGNPEASNSHSPHPSAARTCSALSIHSSLWSSLVESMANSHDVLLSSILQPSRLLALHALYFSWADSGGLPDAASLLRFFSNDIAAPLFDIAFASALKPLSTIPLIEIPPLLPYLASPTEPDFPAQALGLHILLDQAPRFLLRGIDERWTFGFFGVLTLRFAQELAALPVALQPQRVQRWRDLGHGYEHAWLRAFLLSTAFVHAEELSAQRFGQAMIEEECRRGAETHYGVADPTRPLDEADTKDVTLFPKLVLSVEDGAEDLRKEEALWRMCRIVRVHEPIITAFGRYPYRNGKMGRKNTEEESDYLKKTNGFGDCDPETARKIREDVEAGRWTPL</sequence>
<dbReference type="InterPro" id="IPR011990">
    <property type="entry name" value="TPR-like_helical_dom_sf"/>
</dbReference>
<accession>A0A6A6HG53</accession>
<dbReference type="Gene3D" id="1.25.40.10">
    <property type="entry name" value="Tetratricopeptide repeat domain"/>
    <property type="match status" value="1"/>
</dbReference>
<protein>
    <recommendedName>
        <fullName evidence="4">DUF924-domain-containing protein</fullName>
    </recommendedName>
</protein>
<dbReference type="AlphaFoldDB" id="A0A6A6HG53"/>
<gene>
    <name evidence="2" type="ORF">EV356DRAFT_52423</name>
</gene>
<dbReference type="OrthoDB" id="414698at2759"/>
<feature type="region of interest" description="Disordered" evidence="1">
    <location>
        <begin position="1"/>
        <end position="33"/>
    </location>
</feature>
<evidence type="ECO:0000313" key="3">
    <source>
        <dbReference type="Proteomes" id="UP000800092"/>
    </source>
</evidence>
<name>A0A6A6HG53_VIRVR</name>
<dbReference type="Pfam" id="PF06041">
    <property type="entry name" value="DUF924"/>
    <property type="match status" value="1"/>
</dbReference>
<evidence type="ECO:0000313" key="2">
    <source>
        <dbReference type="EMBL" id="KAF2236808.1"/>
    </source>
</evidence>
<dbReference type="Proteomes" id="UP000800092">
    <property type="component" value="Unassembled WGS sequence"/>
</dbReference>
<evidence type="ECO:0000256" key="1">
    <source>
        <dbReference type="SAM" id="MobiDB-lite"/>
    </source>
</evidence>